<dbReference type="Proteomes" id="UP001176891">
    <property type="component" value="Unassembled WGS sequence"/>
</dbReference>
<dbReference type="RefSeq" id="WP_303282107.1">
    <property type="nucleotide sequence ID" value="NZ_BAABCZ010000010.1"/>
</dbReference>
<comment type="caution">
    <text evidence="2">The sequence shown here is derived from an EMBL/GenBank/DDBJ whole genome shotgun (WGS) entry which is preliminary data.</text>
</comment>
<keyword evidence="3" id="KW-1185">Reference proteome</keyword>
<evidence type="ECO:0000313" key="3">
    <source>
        <dbReference type="Proteomes" id="UP001176891"/>
    </source>
</evidence>
<dbReference type="CDD" id="cd02966">
    <property type="entry name" value="TlpA_like_family"/>
    <property type="match status" value="1"/>
</dbReference>
<proteinExistence type="predicted"/>
<dbReference type="EMBL" id="JAUOEM010000003">
    <property type="protein sequence ID" value="MDO5987545.1"/>
    <property type="molecule type" value="Genomic_DNA"/>
</dbReference>
<accession>A0ABT8X0V0</accession>
<gene>
    <name evidence="2" type="ORF">Q4Q39_09065</name>
</gene>
<dbReference type="InterPro" id="IPR013740">
    <property type="entry name" value="Redoxin"/>
</dbReference>
<dbReference type="PANTHER" id="PTHR42852">
    <property type="entry name" value="THIOL:DISULFIDE INTERCHANGE PROTEIN DSBE"/>
    <property type="match status" value="1"/>
</dbReference>
<protein>
    <submittedName>
        <fullName evidence="2">TlpA disulfide reductase family protein</fullName>
    </submittedName>
</protein>
<evidence type="ECO:0000313" key="2">
    <source>
        <dbReference type="EMBL" id="MDO5987545.1"/>
    </source>
</evidence>
<organism evidence="2 3">
    <name type="scientific">Flavivirga amylovorans</name>
    <dbReference type="NCBI Taxonomy" id="870486"/>
    <lineage>
        <taxon>Bacteria</taxon>
        <taxon>Pseudomonadati</taxon>
        <taxon>Bacteroidota</taxon>
        <taxon>Flavobacteriia</taxon>
        <taxon>Flavobacteriales</taxon>
        <taxon>Flavobacteriaceae</taxon>
        <taxon>Flavivirga</taxon>
    </lineage>
</organism>
<dbReference type="PANTHER" id="PTHR42852:SF18">
    <property type="entry name" value="CHROMOSOME UNDETERMINED SCAFFOLD_47, WHOLE GENOME SHOTGUN SEQUENCE"/>
    <property type="match status" value="1"/>
</dbReference>
<dbReference type="SUPFAM" id="SSF52833">
    <property type="entry name" value="Thioredoxin-like"/>
    <property type="match status" value="1"/>
</dbReference>
<dbReference type="InterPro" id="IPR013766">
    <property type="entry name" value="Thioredoxin_domain"/>
</dbReference>
<evidence type="ECO:0000259" key="1">
    <source>
        <dbReference type="PROSITE" id="PS51352"/>
    </source>
</evidence>
<reference evidence="2" key="1">
    <citation type="submission" date="2023-07" db="EMBL/GenBank/DDBJ databases">
        <title>Two novel species in the genus Flavivirga.</title>
        <authorList>
            <person name="Kwon K."/>
        </authorList>
    </citation>
    <scope>NUCLEOTIDE SEQUENCE</scope>
    <source>
        <strain evidence="2">KACC 14157</strain>
    </source>
</reference>
<dbReference type="InterPro" id="IPR050553">
    <property type="entry name" value="Thioredoxin_ResA/DsbE_sf"/>
</dbReference>
<dbReference type="Pfam" id="PF08534">
    <property type="entry name" value="Redoxin"/>
    <property type="match status" value="1"/>
</dbReference>
<sequence>MKRVNIYKEIVIMFMILMCGFCTDAQGQQPTLKVGDKAPEISIFKWIKGNEVKNFEKGKVYVLEFGATWCTGCIKMIPFLSYLAEKYKDEVEVLDFFVMEANNEPIGTKNPNYVQRVERFVTKKTDEISYRVAVDTEDERMRNDWLKAAGLSGLPQSFVIDKNGFIAWIGIGKKSLEEAVKFASSKDYQLKKAIENYKIEQNRIVKIDMDKPLFVHEGKGDNNDFMYRSVLKKAKSILPVENQEYYLYTRTWFDKKTQNDSSLSRPGLAQWVNMEPIDLYRIAYGDTLINQAMPFRHPFKKKQIWVDEWSPFFKSAYGMSWHTPIIEVKTNPELVGTDLWKNKNFKSVKNKYHYSVQVPEEKASGLFVQEVMQRDLKNYFGYDVSVEIREMPIWKLKATPNAMGLLKTKTPNQKYREEFPADGSWNYKNAIMRDMVRLLGNSLFGCRQYSQGRIKVQEEVPFIDETGFGDYHIDFEATEADRKSFNSYGKYLESKGLYLEKSTKPMKVIIIRDPKSRL</sequence>
<dbReference type="Gene3D" id="3.40.30.10">
    <property type="entry name" value="Glutaredoxin"/>
    <property type="match status" value="1"/>
</dbReference>
<dbReference type="InterPro" id="IPR036249">
    <property type="entry name" value="Thioredoxin-like_sf"/>
</dbReference>
<feature type="domain" description="Thioredoxin" evidence="1">
    <location>
        <begin position="32"/>
        <end position="188"/>
    </location>
</feature>
<name>A0ABT8X0V0_9FLAO</name>
<dbReference type="PROSITE" id="PS51352">
    <property type="entry name" value="THIOREDOXIN_2"/>
    <property type="match status" value="1"/>
</dbReference>